<dbReference type="SMART" id="SM00310">
    <property type="entry name" value="PTBI"/>
    <property type="match status" value="1"/>
</dbReference>
<dbReference type="PANTHER" id="PTHR21258:SF62">
    <property type="entry name" value="INSULIN RECEPTOR SUBSTRATE 1"/>
    <property type="match status" value="1"/>
</dbReference>
<keyword evidence="1" id="KW-0863">Zinc-finger</keyword>
<dbReference type="Gene3D" id="2.30.29.30">
    <property type="entry name" value="Pleckstrin-homology domain (PH domain)/Phosphotyrosine-binding domain (PTB)"/>
    <property type="match status" value="1"/>
</dbReference>
<dbReference type="PANTHER" id="PTHR21258">
    <property type="entry name" value="DOCKING PROTEIN RELATED"/>
    <property type="match status" value="1"/>
</dbReference>
<sequence length="194" mass="22129">MANENLSRDMEISYCYKCALRKIKVGGAFYCQECSKRLCKDCAALHTAKKRHRGHEIREIMEYPKSPMTLADKDEIGSLINSPTGYNFIVDIASTPLAEKCKVVGKKILFIHVRGITVKEPSTGNGVFTYQLTWIRRYGNKSGIFYFEVGRKCPHSEGNIEMRCKDEKTAKVIQKSVLKCTQLYENKKSKDKTL</sequence>
<dbReference type="InterPro" id="IPR011993">
    <property type="entry name" value="PH-like_dom_sf"/>
</dbReference>
<feature type="domain" description="B box-type" evidence="2">
    <location>
        <begin position="10"/>
        <end position="60"/>
    </location>
</feature>
<dbReference type="Pfam" id="PF02174">
    <property type="entry name" value="IRS"/>
    <property type="match status" value="1"/>
</dbReference>
<reference evidence="4" key="1">
    <citation type="submission" date="2022-11" db="EMBL/GenBank/DDBJ databases">
        <title>Centuries of genome instability and evolution in soft-shell clam transmissible cancer (bioRxiv).</title>
        <authorList>
            <person name="Hart S.F.M."/>
            <person name="Yonemitsu M.A."/>
            <person name="Giersch R.M."/>
            <person name="Beal B.F."/>
            <person name="Arriagada G."/>
            <person name="Davis B.W."/>
            <person name="Ostrander E.A."/>
            <person name="Goff S.P."/>
            <person name="Metzger M.J."/>
        </authorList>
    </citation>
    <scope>NUCLEOTIDE SEQUENCE</scope>
    <source>
        <strain evidence="4">MELC-2E11</strain>
        <tissue evidence="4">Siphon/mantle</tissue>
    </source>
</reference>
<dbReference type="EMBL" id="CP111022">
    <property type="protein sequence ID" value="WAR19529.1"/>
    <property type="molecule type" value="Genomic_DNA"/>
</dbReference>
<feature type="domain" description="IRS-type PTB" evidence="3">
    <location>
        <begin position="84"/>
        <end position="188"/>
    </location>
</feature>
<evidence type="ECO:0000259" key="2">
    <source>
        <dbReference type="PROSITE" id="PS50119"/>
    </source>
</evidence>
<evidence type="ECO:0000256" key="1">
    <source>
        <dbReference type="PROSITE-ProRule" id="PRU00024"/>
    </source>
</evidence>
<keyword evidence="1" id="KW-0479">Metal-binding</keyword>
<dbReference type="InterPro" id="IPR002404">
    <property type="entry name" value="IRS_PTB"/>
</dbReference>
<dbReference type="SUPFAM" id="SSF50729">
    <property type="entry name" value="PH domain-like"/>
    <property type="match status" value="1"/>
</dbReference>
<dbReference type="Pfam" id="PF00643">
    <property type="entry name" value="zf-B_box"/>
    <property type="match status" value="1"/>
</dbReference>
<gene>
    <name evidence="4" type="ORF">MAR_001367</name>
</gene>
<dbReference type="InterPro" id="IPR050996">
    <property type="entry name" value="Docking_Protein_DOK"/>
</dbReference>
<proteinExistence type="predicted"/>
<evidence type="ECO:0000259" key="3">
    <source>
        <dbReference type="PROSITE" id="PS51064"/>
    </source>
</evidence>
<dbReference type="SMART" id="SM01244">
    <property type="entry name" value="IRS"/>
    <property type="match status" value="1"/>
</dbReference>
<name>A0ABY7FDS9_MYAAR</name>
<dbReference type="InterPro" id="IPR000315">
    <property type="entry name" value="Znf_B-box"/>
</dbReference>
<dbReference type="PROSITE" id="PS50119">
    <property type="entry name" value="ZF_BBOX"/>
    <property type="match status" value="1"/>
</dbReference>
<keyword evidence="5" id="KW-1185">Reference proteome</keyword>
<organism evidence="4 5">
    <name type="scientific">Mya arenaria</name>
    <name type="common">Soft-shell clam</name>
    <dbReference type="NCBI Taxonomy" id="6604"/>
    <lineage>
        <taxon>Eukaryota</taxon>
        <taxon>Metazoa</taxon>
        <taxon>Spiralia</taxon>
        <taxon>Lophotrochozoa</taxon>
        <taxon>Mollusca</taxon>
        <taxon>Bivalvia</taxon>
        <taxon>Autobranchia</taxon>
        <taxon>Heteroconchia</taxon>
        <taxon>Euheterodonta</taxon>
        <taxon>Imparidentia</taxon>
        <taxon>Neoheterodontei</taxon>
        <taxon>Myida</taxon>
        <taxon>Myoidea</taxon>
        <taxon>Myidae</taxon>
        <taxon>Mya</taxon>
    </lineage>
</organism>
<evidence type="ECO:0000313" key="4">
    <source>
        <dbReference type="EMBL" id="WAR19529.1"/>
    </source>
</evidence>
<dbReference type="PROSITE" id="PS51064">
    <property type="entry name" value="IRS_PTB"/>
    <property type="match status" value="1"/>
</dbReference>
<dbReference type="Proteomes" id="UP001164746">
    <property type="component" value="Chromosome 11"/>
</dbReference>
<evidence type="ECO:0000313" key="5">
    <source>
        <dbReference type="Proteomes" id="UP001164746"/>
    </source>
</evidence>
<keyword evidence="1" id="KW-0862">Zinc</keyword>
<accession>A0ABY7FDS9</accession>
<protein>
    <submittedName>
        <fullName evidence="4">DOK1-like protein</fullName>
    </submittedName>
</protein>